<name>A0A1H3VT70_9BACT</name>
<sequence length="165" mass="18539">MIVGFNHNITYRDTSFHVQTEDGGIKRPQLVTLLYHGGTIIASQKTSYADIVKVDNLDHVVEELAKEQHKGMLRRVTKGEFDARIVEFGIPLGTATEQPRQTPPPPVLQQREEEAREDSLPSAPVEEPVTIVEEPIVDKFNQPQAQHEPSLDDLIYAYLTAGQKQ</sequence>
<dbReference type="Proteomes" id="UP000199409">
    <property type="component" value="Unassembled WGS sequence"/>
</dbReference>
<proteinExistence type="predicted"/>
<gene>
    <name evidence="2" type="ORF">SAMN05660420_00242</name>
</gene>
<feature type="region of interest" description="Disordered" evidence="1">
    <location>
        <begin position="92"/>
        <end position="128"/>
    </location>
</feature>
<protein>
    <submittedName>
        <fullName evidence="2">Uncharacterized protein</fullName>
    </submittedName>
</protein>
<reference evidence="2 3" key="1">
    <citation type="submission" date="2016-10" db="EMBL/GenBank/DDBJ databases">
        <authorList>
            <person name="de Groot N.N."/>
        </authorList>
    </citation>
    <scope>NUCLEOTIDE SEQUENCE [LARGE SCALE GENOMIC DNA]</scope>
    <source>
        <strain evidence="2 3">DSM 7343</strain>
    </source>
</reference>
<evidence type="ECO:0000313" key="2">
    <source>
        <dbReference type="EMBL" id="SDZ77424.1"/>
    </source>
</evidence>
<dbReference type="STRING" id="37625.SAMN05660420_00242"/>
<dbReference type="AlphaFoldDB" id="A0A1H3VT70"/>
<dbReference type="OrthoDB" id="5381599at2"/>
<feature type="compositionally biased region" description="Basic and acidic residues" evidence="1">
    <location>
        <begin position="110"/>
        <end position="119"/>
    </location>
</feature>
<dbReference type="RefSeq" id="WP_092344108.1">
    <property type="nucleotide sequence ID" value="NZ_FNQN01000001.1"/>
</dbReference>
<accession>A0A1H3VT70</accession>
<dbReference type="EMBL" id="FNQN01000001">
    <property type="protein sequence ID" value="SDZ77424.1"/>
    <property type="molecule type" value="Genomic_DNA"/>
</dbReference>
<keyword evidence="3" id="KW-1185">Reference proteome</keyword>
<evidence type="ECO:0000256" key="1">
    <source>
        <dbReference type="SAM" id="MobiDB-lite"/>
    </source>
</evidence>
<evidence type="ECO:0000313" key="3">
    <source>
        <dbReference type="Proteomes" id="UP000199409"/>
    </source>
</evidence>
<organism evidence="2 3">
    <name type="scientific">Desulfuromusa kysingii</name>
    <dbReference type="NCBI Taxonomy" id="37625"/>
    <lineage>
        <taxon>Bacteria</taxon>
        <taxon>Pseudomonadati</taxon>
        <taxon>Thermodesulfobacteriota</taxon>
        <taxon>Desulfuromonadia</taxon>
        <taxon>Desulfuromonadales</taxon>
        <taxon>Geopsychrobacteraceae</taxon>
        <taxon>Desulfuromusa</taxon>
    </lineage>
</organism>